<evidence type="ECO:0000313" key="2">
    <source>
        <dbReference type="EMBL" id="ROS01094.1"/>
    </source>
</evidence>
<accession>A0A3N2DMQ6</accession>
<keyword evidence="1" id="KW-1133">Transmembrane helix</keyword>
<keyword evidence="1" id="KW-0812">Transmembrane</keyword>
<evidence type="ECO:0000256" key="1">
    <source>
        <dbReference type="SAM" id="Phobius"/>
    </source>
</evidence>
<reference evidence="2 3" key="1">
    <citation type="submission" date="2018-11" db="EMBL/GenBank/DDBJ databases">
        <title>Genomic Encyclopedia of Type Strains, Phase IV (KMG-IV): sequencing the most valuable type-strain genomes for metagenomic binning, comparative biology and taxonomic classification.</title>
        <authorList>
            <person name="Goeker M."/>
        </authorList>
    </citation>
    <scope>NUCLEOTIDE SEQUENCE [LARGE SCALE GENOMIC DNA]</scope>
    <source>
        <strain evidence="2 3">DSM 100316</strain>
    </source>
</reference>
<dbReference type="Proteomes" id="UP000275394">
    <property type="component" value="Unassembled WGS sequence"/>
</dbReference>
<proteinExistence type="predicted"/>
<comment type="caution">
    <text evidence="2">The sequence shown here is derived from an EMBL/GenBank/DDBJ whole genome shotgun (WGS) entry which is preliminary data.</text>
</comment>
<organism evidence="2 3">
    <name type="scientific">Sinobacterium caligoides</name>
    <dbReference type="NCBI Taxonomy" id="933926"/>
    <lineage>
        <taxon>Bacteria</taxon>
        <taxon>Pseudomonadati</taxon>
        <taxon>Pseudomonadota</taxon>
        <taxon>Gammaproteobacteria</taxon>
        <taxon>Cellvibrionales</taxon>
        <taxon>Spongiibacteraceae</taxon>
        <taxon>Sinobacterium</taxon>
    </lineage>
</organism>
<keyword evidence="1" id="KW-0472">Membrane</keyword>
<dbReference type="EMBL" id="RKHR01000004">
    <property type="protein sequence ID" value="ROS01094.1"/>
    <property type="molecule type" value="Genomic_DNA"/>
</dbReference>
<feature type="transmembrane region" description="Helical" evidence="1">
    <location>
        <begin position="232"/>
        <end position="253"/>
    </location>
</feature>
<feature type="transmembrane region" description="Helical" evidence="1">
    <location>
        <begin position="265"/>
        <end position="283"/>
    </location>
</feature>
<evidence type="ECO:0000313" key="3">
    <source>
        <dbReference type="Proteomes" id="UP000275394"/>
    </source>
</evidence>
<keyword evidence="3" id="KW-1185">Reference proteome</keyword>
<dbReference type="AlphaFoldDB" id="A0A3N2DMQ6"/>
<gene>
    <name evidence="2" type="ORF">EDC56_1519</name>
</gene>
<protein>
    <submittedName>
        <fullName evidence="2">Uncharacterized protein</fullName>
    </submittedName>
</protein>
<sequence>MLYAANVTETLNWIRSGLTEVLKSWPSPILSKFNEGFINDALTSVSSLFSRLDQAEHMEELGEQVAGLCSEVIGRVDNELIVELDLLKASDQYSEAMLETLEDLKANCTNFINQHALSIYKHRVDASAQSIDELDEKVSSIKDRMGVELGRFAEELNLATERAANRLDVHLERSADKLIIASEGFEKLYRDHEVDLQEKASHIDGVMGAISAGSMAQHYEGRADDEEKVANWLRYGALFCMVLVIIGASLSFYDSLSNGFELNTALYRLALAFMLSVPAAYLARESSRHREKEHAHRQKSLDLRAITPYLASLGEEQQSEIKMKVADRLFVNESREKGGKSEAKAEVPISAHEMIEALVSWLKASIKK</sequence>
<name>A0A3N2DMQ6_9GAMM</name>